<dbReference type="PANTHER" id="PTHR30489">
    <property type="entry name" value="LIPOPROTEIN-RELEASING SYSTEM TRANSMEMBRANE PROTEIN LOLE"/>
    <property type="match status" value="1"/>
</dbReference>
<dbReference type="InterPro" id="IPR051447">
    <property type="entry name" value="Lipoprotein-release_system"/>
</dbReference>
<comment type="similarity">
    <text evidence="2">Belongs to the ABC-4 integral membrane protein family. LolC/E subfamily.</text>
</comment>
<dbReference type="RefSeq" id="WP_126383365.1">
    <property type="nucleotide sequence ID" value="NZ_RXYK01000001.1"/>
</dbReference>
<evidence type="ECO:0000256" key="7">
    <source>
        <dbReference type="SAM" id="Phobius"/>
    </source>
</evidence>
<name>A0A432AXS0_CHLPH</name>
<evidence type="ECO:0000256" key="1">
    <source>
        <dbReference type="ARBA" id="ARBA00004651"/>
    </source>
</evidence>
<keyword evidence="5 7" id="KW-1133">Transmembrane helix</keyword>
<feature type="domain" description="MacB-like periplasmic core" evidence="9">
    <location>
        <begin position="30"/>
        <end position="137"/>
    </location>
</feature>
<dbReference type="PANTHER" id="PTHR30489:SF0">
    <property type="entry name" value="LIPOPROTEIN-RELEASING SYSTEM TRANSMEMBRANE PROTEIN LOLE"/>
    <property type="match status" value="1"/>
</dbReference>
<feature type="domain" description="ABC3 transporter permease C-terminal" evidence="8">
    <location>
        <begin position="287"/>
        <end position="409"/>
    </location>
</feature>
<evidence type="ECO:0000256" key="6">
    <source>
        <dbReference type="ARBA" id="ARBA00023136"/>
    </source>
</evidence>
<dbReference type="AlphaFoldDB" id="A0A432AXS0"/>
<protein>
    <submittedName>
        <fullName evidence="10">ABC transporter permease</fullName>
    </submittedName>
</protein>
<evidence type="ECO:0000259" key="9">
    <source>
        <dbReference type="Pfam" id="PF12704"/>
    </source>
</evidence>
<dbReference type="GO" id="GO:0098797">
    <property type="term" value="C:plasma membrane protein complex"/>
    <property type="evidence" value="ECO:0007669"/>
    <property type="project" value="TreeGrafter"/>
</dbReference>
<feature type="transmembrane region" description="Helical" evidence="7">
    <location>
        <begin position="386"/>
        <end position="405"/>
    </location>
</feature>
<dbReference type="Pfam" id="PF12704">
    <property type="entry name" value="MacB_PCD"/>
    <property type="match status" value="1"/>
</dbReference>
<evidence type="ECO:0000313" key="10">
    <source>
        <dbReference type="EMBL" id="RTY39993.1"/>
    </source>
</evidence>
<keyword evidence="6 7" id="KW-0472">Membrane</keyword>
<accession>A0A432AXS0</accession>
<comment type="subcellular location">
    <subcellularLocation>
        <location evidence="1">Cell membrane</location>
        <topology evidence="1">Multi-pass membrane protein</topology>
    </subcellularLocation>
</comment>
<dbReference type="InterPro" id="IPR025857">
    <property type="entry name" value="MacB_PCD"/>
</dbReference>
<dbReference type="InterPro" id="IPR003838">
    <property type="entry name" value="ABC3_permease_C"/>
</dbReference>
<keyword evidence="4 7" id="KW-0812">Transmembrane</keyword>
<comment type="caution">
    <text evidence="10">The sequence shown here is derived from an EMBL/GenBank/DDBJ whole genome shotgun (WGS) entry which is preliminary data.</text>
</comment>
<proteinExistence type="inferred from homology"/>
<evidence type="ECO:0000313" key="11">
    <source>
        <dbReference type="Proteomes" id="UP000279908"/>
    </source>
</evidence>
<keyword evidence="3" id="KW-1003">Cell membrane</keyword>
<feature type="transmembrane region" description="Helical" evidence="7">
    <location>
        <begin position="25"/>
        <end position="51"/>
    </location>
</feature>
<feature type="transmembrane region" description="Helical" evidence="7">
    <location>
        <begin position="283"/>
        <end position="309"/>
    </location>
</feature>
<dbReference type="Pfam" id="PF02687">
    <property type="entry name" value="FtsX"/>
    <property type="match status" value="1"/>
</dbReference>
<organism evidence="10 11">
    <name type="scientific">Chlorobium phaeovibrioides</name>
    <dbReference type="NCBI Taxonomy" id="1094"/>
    <lineage>
        <taxon>Bacteria</taxon>
        <taxon>Pseudomonadati</taxon>
        <taxon>Chlorobiota</taxon>
        <taxon>Chlorobiia</taxon>
        <taxon>Chlorobiales</taxon>
        <taxon>Chlorobiaceae</taxon>
        <taxon>Chlorobium/Pelodictyon group</taxon>
        <taxon>Chlorobium</taxon>
    </lineage>
</organism>
<evidence type="ECO:0000256" key="3">
    <source>
        <dbReference type="ARBA" id="ARBA00022475"/>
    </source>
</evidence>
<sequence>MLEFFDRPSLWIARRFSFAPKRFRIINAISAISFAGIVIGVCTLLVVMSVLNGFQKLASDLFLTLDSPVQMISEDSPGFMVNSELLESLRRIEGVASAEPYLEGEAVLAGKGKNELVTLKGLSPLAEQRLMRVTGRQTPLFSTPSSISAGEFLAYRTGLYQNSVVNLFSPELIRISLASLSQPYILSALRIAEVSVSSTFTLQKLFDDRFVLSSNALAREVLLLGRSEYSGIDIRPRKGVSEKELAVRLTEWQSLNQQPEGTRFRTLAEKYRDIFSVMELEKWVSFAVLMLIVLVASLSLTGSLAMTAIDKKRDLFSLRCLGMGSGGLMGIFMMQGGLTGLAGTAGGVGLAWVICRMQELFGLVRLPSKSAFIIEAYPVSMEMGDFLAVACAAILLSLAVSIYPARNAAAIARSQSLAMKSI</sequence>
<evidence type="ECO:0000256" key="4">
    <source>
        <dbReference type="ARBA" id="ARBA00022692"/>
    </source>
</evidence>
<evidence type="ECO:0000256" key="5">
    <source>
        <dbReference type="ARBA" id="ARBA00022989"/>
    </source>
</evidence>
<dbReference type="EMBL" id="RXYK01000001">
    <property type="protein sequence ID" value="RTY39993.1"/>
    <property type="molecule type" value="Genomic_DNA"/>
</dbReference>
<reference evidence="10 11" key="1">
    <citation type="submission" date="2018-12" db="EMBL/GenBank/DDBJ databases">
        <authorList>
            <person name="Lunina O.N."/>
            <person name="Grouzdev D.S."/>
            <person name="Gorlenko V.M."/>
            <person name="Savvichev A.S."/>
        </authorList>
    </citation>
    <scope>NUCLEOTIDE SEQUENCE [LARGE SCALE GENOMIC DNA]</scope>
    <source>
        <strain evidence="10 11">BrKhr-17</strain>
    </source>
</reference>
<evidence type="ECO:0000259" key="8">
    <source>
        <dbReference type="Pfam" id="PF02687"/>
    </source>
</evidence>
<gene>
    <name evidence="10" type="ORF">EKD02_00940</name>
</gene>
<dbReference type="Proteomes" id="UP000279908">
    <property type="component" value="Unassembled WGS sequence"/>
</dbReference>
<evidence type="ECO:0000256" key="2">
    <source>
        <dbReference type="ARBA" id="ARBA00005236"/>
    </source>
</evidence>
<dbReference type="GO" id="GO:0044874">
    <property type="term" value="P:lipoprotein localization to outer membrane"/>
    <property type="evidence" value="ECO:0007669"/>
    <property type="project" value="TreeGrafter"/>
</dbReference>